<protein>
    <submittedName>
        <fullName evidence="1">Uncharacterized protein</fullName>
    </submittedName>
</protein>
<reference evidence="1 2" key="1">
    <citation type="journal article" date="2022" name="New Phytol.">
        <title>Ecological generalism drives hyperdiversity of secondary metabolite gene clusters in xylarialean endophytes.</title>
        <authorList>
            <person name="Franco M.E.E."/>
            <person name="Wisecaver J.H."/>
            <person name="Arnold A.E."/>
            <person name="Ju Y.M."/>
            <person name="Slot J.C."/>
            <person name="Ahrendt S."/>
            <person name="Moore L.P."/>
            <person name="Eastman K.E."/>
            <person name="Scott K."/>
            <person name="Konkel Z."/>
            <person name="Mondo S.J."/>
            <person name="Kuo A."/>
            <person name="Hayes R.D."/>
            <person name="Haridas S."/>
            <person name="Andreopoulos B."/>
            <person name="Riley R."/>
            <person name="LaButti K."/>
            <person name="Pangilinan J."/>
            <person name="Lipzen A."/>
            <person name="Amirebrahimi M."/>
            <person name="Yan J."/>
            <person name="Adam C."/>
            <person name="Keymanesh K."/>
            <person name="Ng V."/>
            <person name="Louie K."/>
            <person name="Northen T."/>
            <person name="Drula E."/>
            <person name="Henrissat B."/>
            <person name="Hsieh H.M."/>
            <person name="Youens-Clark K."/>
            <person name="Lutzoni F."/>
            <person name="Miadlikowska J."/>
            <person name="Eastwood D.C."/>
            <person name="Hamelin R.C."/>
            <person name="Grigoriev I.V."/>
            <person name="U'Ren J.M."/>
        </authorList>
    </citation>
    <scope>NUCLEOTIDE SEQUENCE [LARGE SCALE GENOMIC DNA]</scope>
    <source>
        <strain evidence="1 2">CBS 119005</strain>
    </source>
</reference>
<comment type="caution">
    <text evidence="1">The sequence shown here is derived from an EMBL/GenBank/DDBJ whole genome shotgun (WGS) entry which is preliminary data.</text>
</comment>
<dbReference type="EMBL" id="MU393580">
    <property type="protein sequence ID" value="KAI4860599.1"/>
    <property type="molecule type" value="Genomic_DNA"/>
</dbReference>
<keyword evidence="2" id="KW-1185">Reference proteome</keyword>
<accession>A0ACB9YMQ6</accession>
<proteinExistence type="predicted"/>
<organism evidence="1 2">
    <name type="scientific">Hypoxylon rubiginosum</name>
    <dbReference type="NCBI Taxonomy" id="110542"/>
    <lineage>
        <taxon>Eukaryota</taxon>
        <taxon>Fungi</taxon>
        <taxon>Dikarya</taxon>
        <taxon>Ascomycota</taxon>
        <taxon>Pezizomycotina</taxon>
        <taxon>Sordariomycetes</taxon>
        <taxon>Xylariomycetidae</taxon>
        <taxon>Xylariales</taxon>
        <taxon>Hypoxylaceae</taxon>
        <taxon>Hypoxylon</taxon>
    </lineage>
</organism>
<name>A0ACB9YMQ6_9PEZI</name>
<gene>
    <name evidence="1" type="ORF">F4820DRAFT_104827</name>
</gene>
<dbReference type="Proteomes" id="UP001497700">
    <property type="component" value="Unassembled WGS sequence"/>
</dbReference>
<sequence>MVTYDCILSRCTRDVCVIHGRPSAAELDARRPHKVGGYDPANPRRLCELPNCAAHRHAKKIIAVPLSFLQKNPPVDEELDSHKPHDVGAYDSVDPRQLHKPLNRTVRSHQKSIPAVLLSNPWKNPPVEEPNDDHRHKVGDYDPTSPRRLGDDLSELPESDNGVGKRKASDGLDSSDRPEVKRAAKEDPRRAESDEFSTPPSWYISKLTTGNRGHWALYIPPNKDYISHIFADDQEREDAIAAYGTEARLRHNDYLPHMFMYGIRYALEPGTDQTSGPESRTVLISGLDPKTTLSMVMSKVGGGKILKVNTTIIASEFMAFIQFVDCKGARSYMEHMKDKAVALFGHEGRVSLVDSHSYPISLKLEEQLQHGCTRHLAIRNVDRPHEFLKSFSQLYTHPEDILEDVWVDHRDFLFVLFRSVTEAVKFFGRIRRQRSMAELLKIEPSSVVFAQDPCDIQVHGLFWSHHLARGPYPSLLEEWTIQDSIPGSSHTDAPAEQSPVTQQPAAATELGSNILDANAVLKKSHSCSELKQHSFPSRGRSYSL</sequence>
<evidence type="ECO:0000313" key="2">
    <source>
        <dbReference type="Proteomes" id="UP001497700"/>
    </source>
</evidence>
<evidence type="ECO:0000313" key="1">
    <source>
        <dbReference type="EMBL" id="KAI4860599.1"/>
    </source>
</evidence>